<proteinExistence type="predicted"/>
<sequence>MPGCAGRPAGIQLSMTCESCVRRRRRPIIPALDRGTSISTEDGSIALETDWQLTLESFAGVVCL</sequence>
<organism evidence="1 2">
    <name type="scientific">Lentithecium fluviatile CBS 122367</name>
    <dbReference type="NCBI Taxonomy" id="1168545"/>
    <lineage>
        <taxon>Eukaryota</taxon>
        <taxon>Fungi</taxon>
        <taxon>Dikarya</taxon>
        <taxon>Ascomycota</taxon>
        <taxon>Pezizomycotina</taxon>
        <taxon>Dothideomycetes</taxon>
        <taxon>Pleosporomycetidae</taxon>
        <taxon>Pleosporales</taxon>
        <taxon>Massarineae</taxon>
        <taxon>Lentitheciaceae</taxon>
        <taxon>Lentithecium</taxon>
    </lineage>
</organism>
<reference evidence="1" key="1">
    <citation type="journal article" date="2020" name="Stud. Mycol.">
        <title>101 Dothideomycetes genomes: a test case for predicting lifestyles and emergence of pathogens.</title>
        <authorList>
            <person name="Haridas S."/>
            <person name="Albert R."/>
            <person name="Binder M."/>
            <person name="Bloem J."/>
            <person name="Labutti K."/>
            <person name="Salamov A."/>
            <person name="Andreopoulos B."/>
            <person name="Baker S."/>
            <person name="Barry K."/>
            <person name="Bills G."/>
            <person name="Bluhm B."/>
            <person name="Cannon C."/>
            <person name="Castanera R."/>
            <person name="Culley D."/>
            <person name="Daum C."/>
            <person name="Ezra D."/>
            <person name="Gonzalez J."/>
            <person name="Henrissat B."/>
            <person name="Kuo A."/>
            <person name="Liang C."/>
            <person name="Lipzen A."/>
            <person name="Lutzoni F."/>
            <person name="Magnuson J."/>
            <person name="Mondo S."/>
            <person name="Nolan M."/>
            <person name="Ohm R."/>
            <person name="Pangilinan J."/>
            <person name="Park H.-J."/>
            <person name="Ramirez L."/>
            <person name="Alfaro M."/>
            <person name="Sun H."/>
            <person name="Tritt A."/>
            <person name="Yoshinaga Y."/>
            <person name="Zwiers L.-H."/>
            <person name="Turgeon B."/>
            <person name="Goodwin S."/>
            <person name="Spatafora J."/>
            <person name="Crous P."/>
            <person name="Grigoriev I."/>
        </authorList>
    </citation>
    <scope>NUCLEOTIDE SEQUENCE</scope>
    <source>
        <strain evidence="1">CBS 122367</strain>
    </source>
</reference>
<name>A0A6G1IQ51_9PLEO</name>
<accession>A0A6G1IQ51</accession>
<protein>
    <submittedName>
        <fullName evidence="1">Uncharacterized protein</fullName>
    </submittedName>
</protein>
<evidence type="ECO:0000313" key="2">
    <source>
        <dbReference type="Proteomes" id="UP000799291"/>
    </source>
</evidence>
<dbReference type="Proteomes" id="UP000799291">
    <property type="component" value="Unassembled WGS sequence"/>
</dbReference>
<dbReference type="EMBL" id="MU005599">
    <property type="protein sequence ID" value="KAF2680071.1"/>
    <property type="molecule type" value="Genomic_DNA"/>
</dbReference>
<evidence type="ECO:0000313" key="1">
    <source>
        <dbReference type="EMBL" id="KAF2680071.1"/>
    </source>
</evidence>
<keyword evidence="2" id="KW-1185">Reference proteome</keyword>
<gene>
    <name evidence="1" type="ORF">K458DRAFT_421878</name>
</gene>
<dbReference type="AlphaFoldDB" id="A0A6G1IQ51"/>